<dbReference type="Proteomes" id="UP000766550">
    <property type="component" value="Unassembled WGS sequence"/>
</dbReference>
<feature type="domain" description="Halobacterial output" evidence="1">
    <location>
        <begin position="18"/>
        <end position="88"/>
    </location>
</feature>
<reference evidence="2 3" key="1">
    <citation type="submission" date="2021-06" db="EMBL/GenBank/DDBJ databases">
        <title>New haloarchaea isolates fom saline soil.</title>
        <authorList>
            <person name="Duran-Viseras A."/>
            <person name="Sanchez-Porro C.S."/>
            <person name="Ventosa A."/>
        </authorList>
    </citation>
    <scope>NUCLEOTIDE SEQUENCE [LARGE SCALE GENOMIC DNA]</scope>
    <source>
        <strain evidence="2 3">JCM 183640</strain>
    </source>
</reference>
<proteinExistence type="predicted"/>
<dbReference type="InterPro" id="IPR040624">
    <property type="entry name" value="HalOD1"/>
</dbReference>
<comment type="caution">
    <text evidence="2">The sequence shown here is derived from an EMBL/GenBank/DDBJ whole genome shotgun (WGS) entry which is preliminary data.</text>
</comment>
<organism evidence="2 3">
    <name type="scientific">Haloarcula limicola</name>
    <dbReference type="NCBI Taxonomy" id="1429915"/>
    <lineage>
        <taxon>Archaea</taxon>
        <taxon>Methanobacteriati</taxon>
        <taxon>Methanobacteriota</taxon>
        <taxon>Stenosarchaea group</taxon>
        <taxon>Halobacteria</taxon>
        <taxon>Halobacteriales</taxon>
        <taxon>Haloarculaceae</taxon>
        <taxon>Haloarcula</taxon>
    </lineage>
</organism>
<protein>
    <recommendedName>
        <fullName evidence="1">Halobacterial output domain-containing protein</fullName>
    </recommendedName>
</protein>
<dbReference type="Pfam" id="PF18545">
    <property type="entry name" value="HalOD1"/>
    <property type="match status" value="1"/>
</dbReference>
<dbReference type="OrthoDB" id="205616at2157"/>
<dbReference type="AlphaFoldDB" id="A0A8J7YBY1"/>
<evidence type="ECO:0000313" key="3">
    <source>
        <dbReference type="Proteomes" id="UP000766550"/>
    </source>
</evidence>
<gene>
    <name evidence="2" type="ORF">KTS45_14525</name>
</gene>
<evidence type="ECO:0000313" key="2">
    <source>
        <dbReference type="EMBL" id="MBV0925419.1"/>
    </source>
</evidence>
<name>A0A8J7YBY1_9EURY</name>
<keyword evidence="3" id="KW-1185">Reference proteome</keyword>
<dbReference type="RefSeq" id="WP_162318245.1">
    <property type="nucleotide sequence ID" value="NZ_JAHQXF010000002.1"/>
</dbReference>
<accession>A0A8J7YBY1</accession>
<evidence type="ECO:0000259" key="1">
    <source>
        <dbReference type="Pfam" id="PF18545"/>
    </source>
</evidence>
<sequence>MMYCDCTPEHEVVWEADEATLSETLVEAIATVEGVRPIELEPLADTIDAVALDALFESADATRGPEQVFFFAVSGWNVFVSGDGRIQICDPEESSTPSPVFESATVD</sequence>
<dbReference type="EMBL" id="JAHQXF010000002">
    <property type="protein sequence ID" value="MBV0925419.1"/>
    <property type="molecule type" value="Genomic_DNA"/>
</dbReference>